<keyword evidence="2" id="KW-1185">Reference proteome</keyword>
<dbReference type="AlphaFoldDB" id="A0AAV4MTM8"/>
<sequence length="121" mass="14000">MKLNLILRKETFKLNREHGSNELRDLNKDDSSFWNRILSCNDPPSLQLEIPKTLNSPSSYISKSMLTENNLTDRVTENTVIPSVTHSLRSPRSPISPIAYFYLNPRTTQRAFPAYRFNMPT</sequence>
<evidence type="ECO:0000313" key="1">
    <source>
        <dbReference type="EMBL" id="GIX74787.1"/>
    </source>
</evidence>
<gene>
    <name evidence="1" type="ORF">CEXT_300071</name>
</gene>
<reference evidence="1 2" key="1">
    <citation type="submission" date="2021-06" db="EMBL/GenBank/DDBJ databases">
        <title>Caerostris extrusa draft genome.</title>
        <authorList>
            <person name="Kono N."/>
            <person name="Arakawa K."/>
        </authorList>
    </citation>
    <scope>NUCLEOTIDE SEQUENCE [LARGE SCALE GENOMIC DNA]</scope>
</reference>
<comment type="caution">
    <text evidence="1">The sequence shown here is derived from an EMBL/GenBank/DDBJ whole genome shotgun (WGS) entry which is preliminary data.</text>
</comment>
<dbReference type="Proteomes" id="UP001054945">
    <property type="component" value="Unassembled WGS sequence"/>
</dbReference>
<accession>A0AAV4MTM8</accession>
<proteinExistence type="predicted"/>
<protein>
    <submittedName>
        <fullName evidence="1">Uncharacterized protein</fullName>
    </submittedName>
</protein>
<evidence type="ECO:0000313" key="2">
    <source>
        <dbReference type="Proteomes" id="UP001054945"/>
    </source>
</evidence>
<name>A0AAV4MTM8_CAEEX</name>
<organism evidence="1 2">
    <name type="scientific">Caerostris extrusa</name>
    <name type="common">Bark spider</name>
    <name type="synonym">Caerostris bankana</name>
    <dbReference type="NCBI Taxonomy" id="172846"/>
    <lineage>
        <taxon>Eukaryota</taxon>
        <taxon>Metazoa</taxon>
        <taxon>Ecdysozoa</taxon>
        <taxon>Arthropoda</taxon>
        <taxon>Chelicerata</taxon>
        <taxon>Arachnida</taxon>
        <taxon>Araneae</taxon>
        <taxon>Araneomorphae</taxon>
        <taxon>Entelegynae</taxon>
        <taxon>Araneoidea</taxon>
        <taxon>Araneidae</taxon>
        <taxon>Caerostris</taxon>
    </lineage>
</organism>
<dbReference type="EMBL" id="BPLR01020096">
    <property type="protein sequence ID" value="GIX74787.1"/>
    <property type="molecule type" value="Genomic_DNA"/>
</dbReference>